<dbReference type="InterPro" id="IPR021109">
    <property type="entry name" value="Peptidase_aspartic_dom_sf"/>
</dbReference>
<evidence type="ECO:0000256" key="8">
    <source>
        <dbReference type="RuleBase" id="RU000454"/>
    </source>
</evidence>
<keyword evidence="7" id="KW-1015">Disulfide bond</keyword>
<feature type="chain" id="PRO_5002176078" description="Peptidase A1 domain-containing protein" evidence="9">
    <location>
        <begin position="21"/>
        <end position="538"/>
    </location>
</feature>
<evidence type="ECO:0000256" key="7">
    <source>
        <dbReference type="PIRSR" id="PIRSR601461-2"/>
    </source>
</evidence>
<evidence type="ECO:0000256" key="6">
    <source>
        <dbReference type="PIRSR" id="PIRSR601461-1"/>
    </source>
</evidence>
<feature type="signal peptide" evidence="9">
    <location>
        <begin position="1"/>
        <end position="20"/>
    </location>
</feature>
<keyword evidence="4 8" id="KW-0064">Aspartyl protease</keyword>
<evidence type="ECO:0000259" key="10">
    <source>
        <dbReference type="PROSITE" id="PS51767"/>
    </source>
</evidence>
<keyword evidence="5 8" id="KW-0378">Hydrolase</keyword>
<dbReference type="CDD" id="cd05474">
    <property type="entry name" value="SAP_like"/>
    <property type="match status" value="1"/>
</dbReference>
<dbReference type="EMBL" id="KN832880">
    <property type="protein sequence ID" value="KIM98698.1"/>
    <property type="molecule type" value="Genomic_DNA"/>
</dbReference>
<dbReference type="PANTHER" id="PTHR47966">
    <property type="entry name" value="BETA-SITE APP-CLEAVING ENZYME, ISOFORM A-RELATED"/>
    <property type="match status" value="1"/>
</dbReference>
<dbReference type="HOGENOM" id="CLU_013253_9_3_1"/>
<name>A0A0C3CIA2_OIDMZ</name>
<reference evidence="11 12" key="1">
    <citation type="submission" date="2014-04" db="EMBL/GenBank/DDBJ databases">
        <authorList>
            <consortium name="DOE Joint Genome Institute"/>
            <person name="Kuo A."/>
            <person name="Martino E."/>
            <person name="Perotto S."/>
            <person name="Kohler A."/>
            <person name="Nagy L.G."/>
            <person name="Floudas D."/>
            <person name="Copeland A."/>
            <person name="Barry K.W."/>
            <person name="Cichocki N."/>
            <person name="Veneault-Fourrey C."/>
            <person name="LaButti K."/>
            <person name="Lindquist E.A."/>
            <person name="Lipzen A."/>
            <person name="Lundell T."/>
            <person name="Morin E."/>
            <person name="Murat C."/>
            <person name="Sun H."/>
            <person name="Tunlid A."/>
            <person name="Henrissat B."/>
            <person name="Grigoriev I.V."/>
            <person name="Hibbett D.S."/>
            <person name="Martin F."/>
            <person name="Nordberg H.P."/>
            <person name="Cantor M.N."/>
            <person name="Hua S.X."/>
        </authorList>
    </citation>
    <scope>NUCLEOTIDE SEQUENCE [LARGE SCALE GENOMIC DNA]</scope>
    <source>
        <strain evidence="11 12">Zn</strain>
    </source>
</reference>
<evidence type="ECO:0000313" key="12">
    <source>
        <dbReference type="Proteomes" id="UP000054321"/>
    </source>
</evidence>
<dbReference type="PROSITE" id="PS51767">
    <property type="entry name" value="PEPTIDASE_A1"/>
    <property type="match status" value="1"/>
</dbReference>
<dbReference type="Proteomes" id="UP000054321">
    <property type="component" value="Unassembled WGS sequence"/>
</dbReference>
<comment type="similarity">
    <text evidence="1 8">Belongs to the peptidase A1 family.</text>
</comment>
<evidence type="ECO:0000256" key="1">
    <source>
        <dbReference type="ARBA" id="ARBA00007447"/>
    </source>
</evidence>
<keyword evidence="3 9" id="KW-0732">Signal</keyword>
<proteinExistence type="inferred from homology"/>
<dbReference type="GO" id="GO:0004190">
    <property type="term" value="F:aspartic-type endopeptidase activity"/>
    <property type="evidence" value="ECO:0007669"/>
    <property type="project" value="UniProtKB-KW"/>
</dbReference>
<feature type="domain" description="Peptidase A1" evidence="10">
    <location>
        <begin position="62"/>
        <end position="411"/>
    </location>
</feature>
<dbReference type="InterPro" id="IPR001969">
    <property type="entry name" value="Aspartic_peptidase_AS"/>
</dbReference>
<sequence length="538" mass="55486">MRSILVSVLAGLQLLPLALAGGTLQLDLKRDASIAPALQRRQAIGINTFQADLVESPTLAKYFVNVSIGTPPQPLLLQLDTGSSDVWAIASNAAVHPPAGTWPSGTPGGTFDSNKSSTFNDTLPGDFGEIFADDSYTLGDYFQDTFSIGGVSVEMFQMGIAINTTENTGILGVGFVASEDNGQGTPYPNLVDTLVSQTIISTQAYSVWLDDVDAGKGQILFGGIDTGKFTGTLANIAMYPSAASGNIDAMTVAFTSLSITTSSGTTALTASEFPATAAVLDTGTATTVLPDDLAQKLFDISGATYNAGFDAAVLPCAARYVQGYLSFGFAGPDGPVIKVPISEMIFPAIINGTTVSATVLFPKAAADDLLCLLNVTPLSVLSPGIPLLMGDSVLRSAYVVFDLANERIGLAQTNFNSTQSNVVPFESLSAAIPSATTVSETSLTYSVTGTAVAHVTLSPFSQITTDFFSGSAGLAFSSVLAAVGSSTATTTGIQSTGTITPASPAATTKSAASSSRPFTQNLYIPFVLSAFLLYPLLF</sequence>
<feature type="disulfide bond" evidence="7">
    <location>
        <begin position="316"/>
        <end position="371"/>
    </location>
</feature>
<dbReference type="OrthoDB" id="771136at2759"/>
<organism evidence="11 12">
    <name type="scientific">Oidiodendron maius (strain Zn)</name>
    <dbReference type="NCBI Taxonomy" id="913774"/>
    <lineage>
        <taxon>Eukaryota</taxon>
        <taxon>Fungi</taxon>
        <taxon>Dikarya</taxon>
        <taxon>Ascomycota</taxon>
        <taxon>Pezizomycotina</taxon>
        <taxon>Leotiomycetes</taxon>
        <taxon>Leotiomycetes incertae sedis</taxon>
        <taxon>Myxotrichaceae</taxon>
        <taxon>Oidiodendron</taxon>
    </lineage>
</organism>
<gene>
    <name evidence="11" type="ORF">OIDMADRAFT_167490</name>
</gene>
<evidence type="ECO:0000256" key="9">
    <source>
        <dbReference type="SAM" id="SignalP"/>
    </source>
</evidence>
<evidence type="ECO:0000256" key="5">
    <source>
        <dbReference type="ARBA" id="ARBA00022801"/>
    </source>
</evidence>
<dbReference type="InterPro" id="IPR033876">
    <property type="entry name" value="SAP-like"/>
</dbReference>
<dbReference type="InParanoid" id="A0A0C3CIA2"/>
<evidence type="ECO:0000313" key="11">
    <source>
        <dbReference type="EMBL" id="KIM98698.1"/>
    </source>
</evidence>
<dbReference type="Pfam" id="PF00026">
    <property type="entry name" value="Asp"/>
    <property type="match status" value="1"/>
</dbReference>
<evidence type="ECO:0000256" key="4">
    <source>
        <dbReference type="ARBA" id="ARBA00022750"/>
    </source>
</evidence>
<keyword evidence="12" id="KW-1185">Reference proteome</keyword>
<dbReference type="Gene3D" id="2.40.70.10">
    <property type="entry name" value="Acid Proteases"/>
    <property type="match status" value="2"/>
</dbReference>
<evidence type="ECO:0000256" key="3">
    <source>
        <dbReference type="ARBA" id="ARBA00022729"/>
    </source>
</evidence>
<reference evidence="12" key="2">
    <citation type="submission" date="2015-01" db="EMBL/GenBank/DDBJ databases">
        <title>Evolutionary Origins and Diversification of the Mycorrhizal Mutualists.</title>
        <authorList>
            <consortium name="DOE Joint Genome Institute"/>
            <consortium name="Mycorrhizal Genomics Consortium"/>
            <person name="Kohler A."/>
            <person name="Kuo A."/>
            <person name="Nagy L.G."/>
            <person name="Floudas D."/>
            <person name="Copeland A."/>
            <person name="Barry K.W."/>
            <person name="Cichocki N."/>
            <person name="Veneault-Fourrey C."/>
            <person name="LaButti K."/>
            <person name="Lindquist E.A."/>
            <person name="Lipzen A."/>
            <person name="Lundell T."/>
            <person name="Morin E."/>
            <person name="Murat C."/>
            <person name="Riley R."/>
            <person name="Ohm R."/>
            <person name="Sun H."/>
            <person name="Tunlid A."/>
            <person name="Henrissat B."/>
            <person name="Grigoriev I.V."/>
            <person name="Hibbett D.S."/>
            <person name="Martin F."/>
        </authorList>
    </citation>
    <scope>NUCLEOTIDE SEQUENCE [LARGE SCALE GENOMIC DNA]</scope>
    <source>
        <strain evidence="12">Zn</strain>
    </source>
</reference>
<dbReference type="PROSITE" id="PS00141">
    <property type="entry name" value="ASP_PROTEASE"/>
    <property type="match status" value="1"/>
</dbReference>
<protein>
    <recommendedName>
        <fullName evidence="10">Peptidase A1 domain-containing protein</fullName>
    </recommendedName>
</protein>
<dbReference type="STRING" id="913774.A0A0C3CIA2"/>
<dbReference type="AlphaFoldDB" id="A0A0C3CIA2"/>
<dbReference type="FunCoup" id="A0A0C3CIA2">
    <property type="interactions" value="405"/>
</dbReference>
<dbReference type="PANTHER" id="PTHR47966:SF65">
    <property type="entry name" value="ASPARTIC-TYPE ENDOPEPTIDASE"/>
    <property type="match status" value="1"/>
</dbReference>
<dbReference type="SUPFAM" id="SSF50630">
    <property type="entry name" value="Acid proteases"/>
    <property type="match status" value="1"/>
</dbReference>
<dbReference type="GO" id="GO:0006508">
    <property type="term" value="P:proteolysis"/>
    <property type="evidence" value="ECO:0007669"/>
    <property type="project" value="UniProtKB-KW"/>
</dbReference>
<feature type="active site" evidence="6">
    <location>
        <position position="281"/>
    </location>
</feature>
<accession>A0A0C3CIA2</accession>
<dbReference type="PRINTS" id="PR00792">
    <property type="entry name" value="PEPSIN"/>
</dbReference>
<dbReference type="InterPro" id="IPR033121">
    <property type="entry name" value="PEPTIDASE_A1"/>
</dbReference>
<evidence type="ECO:0000256" key="2">
    <source>
        <dbReference type="ARBA" id="ARBA00022670"/>
    </source>
</evidence>
<keyword evidence="2 8" id="KW-0645">Protease</keyword>
<feature type="active site" evidence="6">
    <location>
        <position position="80"/>
    </location>
</feature>
<dbReference type="InterPro" id="IPR001461">
    <property type="entry name" value="Aspartic_peptidase_A1"/>
</dbReference>